<dbReference type="Pfam" id="PF23310">
    <property type="entry name" value="TPR_27"/>
    <property type="match status" value="1"/>
</dbReference>
<dbReference type="AlphaFoldDB" id="A0A5N5KFP2"/>
<dbReference type="InterPro" id="IPR057136">
    <property type="entry name" value="At2g35280_TPR_dom"/>
</dbReference>
<dbReference type="InterPro" id="IPR040338">
    <property type="entry name" value="At1g67623-like"/>
</dbReference>
<dbReference type="PANTHER" id="PTHR33784">
    <property type="entry name" value="OS05G0482100 PROTEIN"/>
    <property type="match status" value="1"/>
</dbReference>
<gene>
    <name evidence="2" type="ORF">DKX38_019234</name>
</gene>
<dbReference type="PANTHER" id="PTHR33784:SF10">
    <property type="entry name" value="F-BOX PROTEIN"/>
    <property type="match status" value="1"/>
</dbReference>
<evidence type="ECO:0000259" key="1">
    <source>
        <dbReference type="Pfam" id="PF23310"/>
    </source>
</evidence>
<accession>A0A5N5KFP2</accession>
<sequence>MWVLSFDQFWFDIRSVMVVARSSSNDNELRKMFPCRNPTGNISTLKERGKGRMLTDGLTIWLAILWFYQGCDGNQFRVELETQLSLDFPVPFGFTPPLVGSAFNLDTLFKKSLENFVCRSMVNRKKNMTKGRRKTCSHEFFKGIPKDLLTEVLARVASTSFSDLFTAKLSCKEFLEAASENYILEHITIEKFPVIPWRISHGASSFLDRCKENGNPEALFRQGMVEFFSSKKPESGFQHLKNAAIKGHAEAKYICGIILVCHGGQFKQEGIELLSSLKNCRSRQRSIKECRNRIKGILQSMWIDKSEPGNGPEEPKNHGRTCNCSKFTKRGWIEEEEYTTCDYCVWDHEATLFCKILRARGFGIS</sequence>
<evidence type="ECO:0000313" key="3">
    <source>
        <dbReference type="Proteomes" id="UP000326939"/>
    </source>
</evidence>
<dbReference type="Proteomes" id="UP000326939">
    <property type="component" value="Chromosome 13"/>
</dbReference>
<dbReference type="EMBL" id="VDCV01000013">
    <property type="protein sequence ID" value="KAB5529153.1"/>
    <property type="molecule type" value="Genomic_DNA"/>
</dbReference>
<name>A0A5N5KFP2_9ROSI</name>
<keyword evidence="3" id="KW-1185">Reference proteome</keyword>
<protein>
    <recommendedName>
        <fullName evidence="1">At2g35280-like TPR domain-containing protein</fullName>
    </recommendedName>
</protein>
<proteinExistence type="predicted"/>
<reference evidence="3" key="1">
    <citation type="journal article" date="2019" name="Gigascience">
        <title>De novo genome assembly of the endangered Acer yangbiense, a plant species with extremely small populations endemic to Yunnan Province, China.</title>
        <authorList>
            <person name="Yang J."/>
            <person name="Wariss H.M."/>
            <person name="Tao L."/>
            <person name="Zhang R."/>
            <person name="Yun Q."/>
            <person name="Hollingsworth P."/>
            <person name="Dao Z."/>
            <person name="Luo G."/>
            <person name="Guo H."/>
            <person name="Ma Y."/>
            <person name="Sun W."/>
        </authorList>
    </citation>
    <scope>NUCLEOTIDE SEQUENCE [LARGE SCALE GENOMIC DNA]</scope>
    <source>
        <strain evidence="3">cv. br00</strain>
    </source>
</reference>
<feature type="domain" description="At2g35280-like TPR" evidence="1">
    <location>
        <begin position="191"/>
        <end position="299"/>
    </location>
</feature>
<organism evidence="2 3">
    <name type="scientific">Salix brachista</name>
    <dbReference type="NCBI Taxonomy" id="2182728"/>
    <lineage>
        <taxon>Eukaryota</taxon>
        <taxon>Viridiplantae</taxon>
        <taxon>Streptophyta</taxon>
        <taxon>Embryophyta</taxon>
        <taxon>Tracheophyta</taxon>
        <taxon>Spermatophyta</taxon>
        <taxon>Magnoliopsida</taxon>
        <taxon>eudicotyledons</taxon>
        <taxon>Gunneridae</taxon>
        <taxon>Pentapetalae</taxon>
        <taxon>rosids</taxon>
        <taxon>fabids</taxon>
        <taxon>Malpighiales</taxon>
        <taxon>Salicaceae</taxon>
        <taxon>Saliceae</taxon>
        <taxon>Salix</taxon>
    </lineage>
</organism>
<evidence type="ECO:0000313" key="2">
    <source>
        <dbReference type="EMBL" id="KAB5529153.1"/>
    </source>
</evidence>
<comment type="caution">
    <text evidence="2">The sequence shown here is derived from an EMBL/GenBank/DDBJ whole genome shotgun (WGS) entry which is preliminary data.</text>
</comment>